<dbReference type="RefSeq" id="WP_377577768.1">
    <property type="nucleotide sequence ID" value="NZ_JBHTKA010000001.1"/>
</dbReference>
<evidence type="ECO:0000313" key="4">
    <source>
        <dbReference type="Proteomes" id="UP001597112"/>
    </source>
</evidence>
<dbReference type="Gene3D" id="2.40.50.100">
    <property type="match status" value="1"/>
</dbReference>
<dbReference type="PANTHER" id="PTHR30469">
    <property type="entry name" value="MULTIDRUG RESISTANCE PROTEIN MDTA"/>
    <property type="match status" value="1"/>
</dbReference>
<dbReference type="PROSITE" id="PS51257">
    <property type="entry name" value="PROKAR_LIPOPROTEIN"/>
    <property type="match status" value="1"/>
</dbReference>
<sequence>MKLIFTFSLCICIGLLFTSCGHKKEQESTTQTSKDTETIRVKVMPVSSLKLSDDIIATGLLTTENEAIYSFKIGGVISRILVDEGQFFGKGQVLALLNTTEITAGYEQARLNVEKAQRDYDRALHLFKDSVYTLEQLQNTKTGLDVAQKAAEAVAFNKQYAQVYAASDGFVTKKMANEGEIVGPGTPVLAINETKGNSNYVLKVGVTDEEWAAISIGQQAVVKLDGYPDKSFDAHVFRKSLASDRNSGSFQIELKMKLGDVRPATGMFGRVQIIALNARSLPVVPYDALIEADGNKAFVFTTSGNNRVKKIPVIISRFDNQKAYISQGLENINEVVVANSTYLNENSTVQIIR</sequence>
<proteinExistence type="inferred from homology"/>
<dbReference type="NCBIfam" id="TIGR01730">
    <property type="entry name" value="RND_mfp"/>
    <property type="match status" value="1"/>
</dbReference>
<dbReference type="Proteomes" id="UP001597112">
    <property type="component" value="Unassembled WGS sequence"/>
</dbReference>
<dbReference type="SUPFAM" id="SSF111369">
    <property type="entry name" value="HlyD-like secretion proteins"/>
    <property type="match status" value="1"/>
</dbReference>
<dbReference type="Gene3D" id="2.40.30.170">
    <property type="match status" value="1"/>
</dbReference>
<keyword evidence="4" id="KW-1185">Reference proteome</keyword>
<dbReference type="InterPro" id="IPR058627">
    <property type="entry name" value="MdtA-like_C"/>
</dbReference>
<dbReference type="Pfam" id="PF25967">
    <property type="entry name" value="RND-MFP_C"/>
    <property type="match status" value="1"/>
</dbReference>
<dbReference type="Gene3D" id="2.40.420.20">
    <property type="match status" value="1"/>
</dbReference>
<dbReference type="InterPro" id="IPR006143">
    <property type="entry name" value="RND_pump_MFP"/>
</dbReference>
<reference evidence="4" key="1">
    <citation type="journal article" date="2019" name="Int. J. Syst. Evol. Microbiol.">
        <title>The Global Catalogue of Microorganisms (GCM) 10K type strain sequencing project: providing services to taxonomists for standard genome sequencing and annotation.</title>
        <authorList>
            <consortium name="The Broad Institute Genomics Platform"/>
            <consortium name="The Broad Institute Genome Sequencing Center for Infectious Disease"/>
            <person name="Wu L."/>
            <person name="Ma J."/>
        </authorList>
    </citation>
    <scope>NUCLEOTIDE SEQUENCE [LARGE SCALE GENOMIC DNA]</scope>
    <source>
        <strain evidence="4">CCUG 58938</strain>
    </source>
</reference>
<protein>
    <submittedName>
        <fullName evidence="3">Efflux RND transporter periplasmic adaptor subunit</fullName>
    </submittedName>
</protein>
<evidence type="ECO:0000313" key="3">
    <source>
        <dbReference type="EMBL" id="MFD0999397.1"/>
    </source>
</evidence>
<dbReference type="EMBL" id="JBHTKA010000001">
    <property type="protein sequence ID" value="MFD0999397.1"/>
    <property type="molecule type" value="Genomic_DNA"/>
</dbReference>
<evidence type="ECO:0000259" key="2">
    <source>
        <dbReference type="Pfam" id="PF25967"/>
    </source>
</evidence>
<comment type="caution">
    <text evidence="3">The sequence shown here is derived from an EMBL/GenBank/DDBJ whole genome shotgun (WGS) entry which is preliminary data.</text>
</comment>
<name>A0ABW3K000_9BACT</name>
<gene>
    <name evidence="3" type="ORF">ACFQ21_08770</name>
</gene>
<evidence type="ECO:0000256" key="1">
    <source>
        <dbReference type="ARBA" id="ARBA00009477"/>
    </source>
</evidence>
<accession>A0ABW3K000</accession>
<feature type="domain" description="Multidrug resistance protein MdtA-like C-terminal permuted SH3" evidence="2">
    <location>
        <begin position="283"/>
        <end position="337"/>
    </location>
</feature>
<organism evidence="3 4">
    <name type="scientific">Ohtaekwangia kribbensis</name>
    <dbReference type="NCBI Taxonomy" id="688913"/>
    <lineage>
        <taxon>Bacteria</taxon>
        <taxon>Pseudomonadati</taxon>
        <taxon>Bacteroidota</taxon>
        <taxon>Cytophagia</taxon>
        <taxon>Cytophagales</taxon>
        <taxon>Fulvivirgaceae</taxon>
        <taxon>Ohtaekwangia</taxon>
    </lineage>
</organism>
<comment type="similarity">
    <text evidence="1">Belongs to the membrane fusion protein (MFP) (TC 8.A.1) family.</text>
</comment>
<dbReference type="PANTHER" id="PTHR30469:SF15">
    <property type="entry name" value="HLYD FAMILY OF SECRETION PROTEINS"/>
    <property type="match status" value="1"/>
</dbReference>